<dbReference type="Proteomes" id="UP000075229">
    <property type="component" value="Plasmid lp53"/>
</dbReference>
<evidence type="ECO:0000256" key="8">
    <source>
        <dbReference type="ARBA" id="ARBA00046007"/>
    </source>
</evidence>
<keyword evidence="10" id="KW-0614">Plasmid</keyword>
<keyword evidence="6" id="KW-0998">Cell outer membrane</keyword>
<dbReference type="InterPro" id="IPR004983">
    <property type="entry name" value="Mlp"/>
</dbReference>
<evidence type="ECO:0000256" key="2">
    <source>
        <dbReference type="ARBA" id="ARBA00008380"/>
    </source>
</evidence>
<proteinExistence type="inferred from homology"/>
<comment type="similarity">
    <text evidence="2">Belongs to the Multicopy lipoprotein (Mlp) family.</text>
</comment>
<dbReference type="RefSeq" id="WP_015633344.1">
    <property type="nucleotide sequence ID" value="NZ_CP014810.1"/>
</dbReference>
<gene>
    <name evidence="10" type="ORF">A0V01_05330</name>
</gene>
<accession>A0AAN1CFE4</accession>
<dbReference type="GO" id="GO:0009279">
    <property type="term" value="C:cell outer membrane"/>
    <property type="evidence" value="ECO:0007669"/>
    <property type="project" value="UniProtKB-SubCell"/>
</dbReference>
<evidence type="ECO:0000256" key="3">
    <source>
        <dbReference type="ARBA" id="ARBA00022729"/>
    </source>
</evidence>
<evidence type="ECO:0008006" key="12">
    <source>
        <dbReference type="Google" id="ProtNLM"/>
    </source>
</evidence>
<keyword evidence="5" id="KW-0564">Palmitate</keyword>
<evidence type="ECO:0000256" key="7">
    <source>
        <dbReference type="ARBA" id="ARBA00023288"/>
    </source>
</evidence>
<sequence length="144" mass="16142">MKVINFVLIILLLIISNCGQYNNKDKGIKSRSKRDDLREQAQEVQKTPEESLREKLNDIEKLNLNFLKEALDDGSKFNQFVLLNQSKIKDALEHIKNELSKCSGNDQGKNTFKEVIKGYFNTMNNNTLNGFKAGAISTCGSAGG</sequence>
<reference evidence="10 11" key="1">
    <citation type="submission" date="2016-03" db="EMBL/GenBank/DDBJ databases">
        <title>Borrelia hermsii Genome sequencing and assembly.</title>
        <authorList>
            <person name="Bontemps-Gallo S."/>
            <person name="Stewart S."/>
        </authorList>
    </citation>
    <scope>NUCLEOTIDE SEQUENCE [LARGE SCALE GENOMIC DNA]</scope>
    <source>
        <strain evidence="10 11">DAH-2E7</strain>
        <plasmid evidence="11">lp53 sequence</plasmid>
    </source>
</reference>
<comment type="function">
    <text evidence="8">An outer membrane protein that may participate in pathogenesis. Some human Lyme disease patients have antibodies against this protein. The Mlp proteins probably undergo intragenic recombination, generating new alleles.</text>
</comment>
<feature type="region of interest" description="Disordered" evidence="9">
    <location>
        <begin position="25"/>
        <end position="52"/>
    </location>
</feature>
<evidence type="ECO:0000313" key="11">
    <source>
        <dbReference type="Proteomes" id="UP000075229"/>
    </source>
</evidence>
<evidence type="ECO:0000256" key="6">
    <source>
        <dbReference type="ARBA" id="ARBA00023237"/>
    </source>
</evidence>
<name>A0AAN1CFE4_BORHE</name>
<dbReference type="AlphaFoldDB" id="A0AAN1CFE4"/>
<evidence type="ECO:0000313" key="10">
    <source>
        <dbReference type="EMBL" id="AMR76032.1"/>
    </source>
</evidence>
<evidence type="ECO:0000256" key="5">
    <source>
        <dbReference type="ARBA" id="ARBA00023139"/>
    </source>
</evidence>
<organism evidence="10 11">
    <name type="scientific">Borrelia hermsii</name>
    <dbReference type="NCBI Taxonomy" id="140"/>
    <lineage>
        <taxon>Bacteria</taxon>
        <taxon>Pseudomonadati</taxon>
        <taxon>Spirochaetota</taxon>
        <taxon>Spirochaetia</taxon>
        <taxon>Spirochaetales</taxon>
        <taxon>Borreliaceae</taxon>
        <taxon>Borrelia</taxon>
    </lineage>
</organism>
<keyword evidence="7" id="KW-0449">Lipoprotein</keyword>
<comment type="subcellular location">
    <subcellularLocation>
        <location evidence="1">Cell outer membrane</location>
        <topology evidence="1">Lipid-anchor</topology>
    </subcellularLocation>
</comment>
<evidence type="ECO:0000256" key="9">
    <source>
        <dbReference type="SAM" id="MobiDB-lite"/>
    </source>
</evidence>
<keyword evidence="3" id="KW-0732">Signal</keyword>
<evidence type="ECO:0000256" key="4">
    <source>
        <dbReference type="ARBA" id="ARBA00023136"/>
    </source>
</evidence>
<dbReference type="EMBL" id="CP014810">
    <property type="protein sequence ID" value="AMR76032.1"/>
    <property type="molecule type" value="Genomic_DNA"/>
</dbReference>
<geneLocation type="plasmid" evidence="11">
    <name>lp53 sequence</name>
</geneLocation>
<protein>
    <recommendedName>
        <fullName evidence="12">Mlp lipoprotein family protein</fullName>
    </recommendedName>
</protein>
<keyword evidence="4" id="KW-0472">Membrane</keyword>
<dbReference type="Pfam" id="PF03304">
    <property type="entry name" value="Mlp"/>
    <property type="match status" value="1"/>
</dbReference>
<evidence type="ECO:0000256" key="1">
    <source>
        <dbReference type="ARBA" id="ARBA00004459"/>
    </source>
</evidence>